<dbReference type="EMBL" id="QWGP01000011">
    <property type="protein sequence ID" value="RHZ94695.1"/>
    <property type="molecule type" value="Genomic_DNA"/>
</dbReference>
<evidence type="ECO:0000313" key="9">
    <source>
        <dbReference type="EMBL" id="RHZ94695.1"/>
    </source>
</evidence>
<dbReference type="NCBIfam" id="TIGR00838">
    <property type="entry name" value="argH"/>
    <property type="match status" value="1"/>
</dbReference>
<dbReference type="InterPro" id="IPR009049">
    <property type="entry name" value="Argininosuccinate_lyase"/>
</dbReference>
<comment type="pathway">
    <text evidence="2 6">Amino-acid biosynthesis; L-arginine biosynthesis; L-arginine from L-ornithine and carbamoyl phosphate: step 3/3.</text>
</comment>
<evidence type="ECO:0000256" key="2">
    <source>
        <dbReference type="ARBA" id="ARBA00004941"/>
    </source>
</evidence>
<accession>A0AAX1UL80</accession>
<sequence length="499" mass="53316">MKNSVSSRLTERTAAEVARTIYEPPMQGFDAPALERMCALNEAHAAMLAARGLIPADCARDILRGIAQIRAEGPAAIDLDPQFEDSYFAFENRLGQVAGKAVAGWLHVGRSRNDIGSTLDRMAARETCLALLAAMEEARRACLAAAGRHVLTVMPGYTHLQPAQPITFGYYLANVARGMEREHERLAAVLDRLDACPLGSAALAGTSFAIDRDETADLLGFAAPAAPGLDAVASRDFVTELLWAVTSAQVLFSRVAQDLYVFTTWEFGALTFPDRVAGTSSIMPQKKNMLPLEYFRAEAGRSIGALAGALAAVKGSNYSIGLDSVREGVADAWPAFARFEAGLSLLRLIFETATPDAEKLLARCKANFSTATDLADGLVRDFGISFRDAHHVVGRAVQMVLAAGGGAEELTVAVLNEAAEAEIGRSFDLPEERLRRWMDPVEAVRARTVPGGTAPEVVSALLAEMEARLAADAGLRTRRSAALEAASERLASRVAELTA</sequence>
<dbReference type="PANTHER" id="PTHR43814">
    <property type="entry name" value="ARGININOSUCCINATE LYASE"/>
    <property type="match status" value="1"/>
</dbReference>
<feature type="domain" description="Fumarate lyase N-terminal" evidence="7">
    <location>
        <begin position="43"/>
        <end position="303"/>
    </location>
</feature>
<protein>
    <recommendedName>
        <fullName evidence="3 6">Argininosuccinate lyase</fullName>
        <shortName evidence="6">ASAL</shortName>
        <ecNumber evidence="3 6">4.3.2.1</ecNumber>
    </recommendedName>
    <alternativeName>
        <fullName evidence="6">Arginosuccinase</fullName>
    </alternativeName>
</protein>
<dbReference type="Gene3D" id="1.10.40.30">
    <property type="entry name" value="Fumarase/aspartase (C-terminal domain)"/>
    <property type="match status" value="1"/>
</dbReference>
<dbReference type="Gene3D" id="1.10.275.10">
    <property type="entry name" value="Fumarase/aspartase (N-terminal domain)"/>
    <property type="match status" value="1"/>
</dbReference>
<dbReference type="PANTHER" id="PTHR43814:SF1">
    <property type="entry name" value="ARGININOSUCCINATE LYASE"/>
    <property type="match status" value="1"/>
</dbReference>
<dbReference type="InterPro" id="IPR000362">
    <property type="entry name" value="Fumarate_lyase_fam"/>
</dbReference>
<dbReference type="InterPro" id="IPR024083">
    <property type="entry name" value="Fumarase/histidase_N"/>
</dbReference>
<evidence type="ECO:0000313" key="10">
    <source>
        <dbReference type="Proteomes" id="UP000266305"/>
    </source>
</evidence>
<dbReference type="Proteomes" id="UP000266305">
    <property type="component" value="Unassembled WGS sequence"/>
</dbReference>
<evidence type="ECO:0000256" key="4">
    <source>
        <dbReference type="ARBA" id="ARBA00022571"/>
    </source>
</evidence>
<dbReference type="Pfam" id="PF00206">
    <property type="entry name" value="Lyase_1"/>
    <property type="match status" value="1"/>
</dbReference>
<evidence type="ECO:0000259" key="8">
    <source>
        <dbReference type="Pfam" id="PF14698"/>
    </source>
</evidence>
<gene>
    <name evidence="6 9" type="primary">argH</name>
    <name evidence="9" type="ORF">D1114_11545</name>
</gene>
<comment type="subcellular location">
    <subcellularLocation>
        <location evidence="6">Cytoplasm</location>
    </subcellularLocation>
</comment>
<comment type="caution">
    <text evidence="9">The sequence shown here is derived from an EMBL/GenBank/DDBJ whole genome shotgun (WGS) entry which is preliminary data.</text>
</comment>
<dbReference type="PRINTS" id="PR00145">
    <property type="entry name" value="ARGSUCLYASE"/>
</dbReference>
<comment type="similarity">
    <text evidence="6">Belongs to the lyase 1 family. Argininosuccinate lyase subfamily.</text>
</comment>
<keyword evidence="5 6" id="KW-0456">Lyase</keyword>
<dbReference type="AlphaFoldDB" id="A0AAX1UL80"/>
<keyword evidence="4 6" id="KW-0055">Arginine biosynthesis</keyword>
<feature type="domain" description="Argininosuccinate lyase C-terminal" evidence="8">
    <location>
        <begin position="368"/>
        <end position="444"/>
    </location>
</feature>
<keyword evidence="6" id="KW-0963">Cytoplasm</keyword>
<reference evidence="9 10" key="1">
    <citation type="submission" date="2018-08" db="EMBL/GenBank/DDBJ databases">
        <title>Draft genome sequence of Rhodobacter sphaeroides FY.</title>
        <authorList>
            <person name="Rayyan A."/>
            <person name="Meyer T.E."/>
            <person name="Kyndt J.A."/>
        </authorList>
    </citation>
    <scope>NUCLEOTIDE SEQUENCE [LARGE SCALE GENOMIC DNA]</scope>
    <source>
        <strain evidence="9 10">FY</strain>
    </source>
</reference>
<dbReference type="HAMAP" id="MF_00006">
    <property type="entry name" value="Arg_succ_lyase"/>
    <property type="match status" value="1"/>
</dbReference>
<name>A0AAX1UL80_CERSP</name>
<dbReference type="GO" id="GO:0005829">
    <property type="term" value="C:cytosol"/>
    <property type="evidence" value="ECO:0007669"/>
    <property type="project" value="TreeGrafter"/>
</dbReference>
<dbReference type="Pfam" id="PF14698">
    <property type="entry name" value="ASL_C2"/>
    <property type="match status" value="1"/>
</dbReference>
<dbReference type="InterPro" id="IPR008948">
    <property type="entry name" value="L-Aspartase-like"/>
</dbReference>
<keyword evidence="6" id="KW-0028">Amino-acid biosynthesis</keyword>
<dbReference type="RefSeq" id="WP_119000236.1">
    <property type="nucleotide sequence ID" value="NZ_QWGP01000011.1"/>
</dbReference>
<dbReference type="PRINTS" id="PR00149">
    <property type="entry name" value="FUMRATELYASE"/>
</dbReference>
<organism evidence="9 10">
    <name type="scientific">Cereibacter sphaeroides</name>
    <name type="common">Rhodobacter sphaeroides</name>
    <dbReference type="NCBI Taxonomy" id="1063"/>
    <lineage>
        <taxon>Bacteria</taxon>
        <taxon>Pseudomonadati</taxon>
        <taxon>Pseudomonadota</taxon>
        <taxon>Alphaproteobacteria</taxon>
        <taxon>Rhodobacterales</taxon>
        <taxon>Paracoccaceae</taxon>
        <taxon>Cereibacter</taxon>
    </lineage>
</organism>
<comment type="catalytic activity">
    <reaction evidence="1 6">
        <text>2-(N(omega)-L-arginino)succinate = fumarate + L-arginine</text>
        <dbReference type="Rhea" id="RHEA:24020"/>
        <dbReference type="ChEBI" id="CHEBI:29806"/>
        <dbReference type="ChEBI" id="CHEBI:32682"/>
        <dbReference type="ChEBI" id="CHEBI:57472"/>
        <dbReference type="EC" id="4.3.2.1"/>
    </reaction>
</comment>
<dbReference type="SUPFAM" id="SSF48557">
    <property type="entry name" value="L-aspartase-like"/>
    <property type="match status" value="1"/>
</dbReference>
<dbReference type="InterPro" id="IPR029419">
    <property type="entry name" value="Arg_succ_lyase_C"/>
</dbReference>
<dbReference type="Gene3D" id="1.20.200.10">
    <property type="entry name" value="Fumarase/aspartase (Central domain)"/>
    <property type="match status" value="1"/>
</dbReference>
<evidence type="ECO:0000259" key="7">
    <source>
        <dbReference type="Pfam" id="PF00206"/>
    </source>
</evidence>
<dbReference type="InterPro" id="IPR022761">
    <property type="entry name" value="Fumarate_lyase_N"/>
</dbReference>
<proteinExistence type="inferred from homology"/>
<dbReference type="GO" id="GO:0004056">
    <property type="term" value="F:argininosuccinate lyase activity"/>
    <property type="evidence" value="ECO:0007669"/>
    <property type="project" value="UniProtKB-UniRule"/>
</dbReference>
<evidence type="ECO:0000256" key="5">
    <source>
        <dbReference type="ARBA" id="ARBA00023239"/>
    </source>
</evidence>
<dbReference type="EC" id="4.3.2.1" evidence="3 6"/>
<evidence type="ECO:0000256" key="3">
    <source>
        <dbReference type="ARBA" id="ARBA00012338"/>
    </source>
</evidence>
<evidence type="ECO:0000256" key="6">
    <source>
        <dbReference type="HAMAP-Rule" id="MF_00006"/>
    </source>
</evidence>
<dbReference type="GO" id="GO:0042450">
    <property type="term" value="P:L-arginine biosynthetic process via ornithine"/>
    <property type="evidence" value="ECO:0007669"/>
    <property type="project" value="UniProtKB-UniRule"/>
</dbReference>
<evidence type="ECO:0000256" key="1">
    <source>
        <dbReference type="ARBA" id="ARBA00000985"/>
    </source>
</evidence>
<dbReference type="CDD" id="cd01359">
    <property type="entry name" value="Argininosuccinate_lyase"/>
    <property type="match status" value="1"/>
</dbReference>